<dbReference type="EMBL" id="ARYH01000001">
    <property type="protein sequence ID" value="KCZ85617.1"/>
    <property type="molecule type" value="Genomic_DNA"/>
</dbReference>
<dbReference type="InterPro" id="IPR007484">
    <property type="entry name" value="Peptidase_M28"/>
</dbReference>
<dbReference type="InterPro" id="IPR045175">
    <property type="entry name" value="M28_fam"/>
</dbReference>
<dbReference type="Gene3D" id="3.40.630.10">
    <property type="entry name" value="Zn peptidases"/>
    <property type="match status" value="2"/>
</dbReference>
<feature type="region of interest" description="Disordered" evidence="7">
    <location>
        <begin position="550"/>
        <end position="572"/>
    </location>
</feature>
<dbReference type="PANTHER" id="PTHR12147">
    <property type="entry name" value="METALLOPEPTIDASE M28 FAMILY MEMBER"/>
    <property type="match status" value="1"/>
</dbReference>
<evidence type="ECO:0000256" key="5">
    <source>
        <dbReference type="ARBA" id="ARBA00022801"/>
    </source>
</evidence>
<sequence>MIRAILTSVSAGMLLVACTPAPGADGAADTSPISAENPVSTENPINTENMSETVKVLASDEYMGRAPGTEGETKTVAYLIERFKELGLEPGGRDGKWTDPVTLKHSVVNDIRTLSFDLGETAIPLKQGLDINISSPNPREDIAMKDVPIVFVGFGASAPERDWDDYGDMDLTGKVALFLVNDPDFGVEEDDPVAGVFGGRRMTYYGRWAYKYEEAARRGAVAAFVIHETKPAGYGWNVAASSPGENYTVASKGPAKPALDLRGWLHEDMARQLLTQAGYDLDELKVAARKRDFEAFTLDDLHFNADLGLSVETVESQNVLGKITGTERPDETIMLSGHWDAYGIGIPDAQGRVVRPGANDDALGLAGIMEIARNMEARPAPERTVVFAAWTGEESGLLGSEAYAQDPIYPLETTVANFTLDILQTAGPAKDVIQVGEGQSELEEMMAAAAAKQGRTVSPEGLPENGLFYRADHFSLARRGVPVLLIMGIAGGPDLVDGGREAGIEWVAGYIANRYHNQNDAWDPDWDLRGAAQDVELFLDMTEDLANSTAWPDLKPTSEFKGLRDASADARE</sequence>
<dbReference type="GO" id="GO:0006508">
    <property type="term" value="P:proteolysis"/>
    <property type="evidence" value="ECO:0007669"/>
    <property type="project" value="UniProtKB-KW"/>
</dbReference>
<evidence type="ECO:0000256" key="3">
    <source>
        <dbReference type="ARBA" id="ARBA00022723"/>
    </source>
</evidence>
<gene>
    <name evidence="10" type="ORF">HAD_08030</name>
</gene>
<feature type="signal peptide" evidence="8">
    <location>
        <begin position="1"/>
        <end position="23"/>
    </location>
</feature>
<evidence type="ECO:0000256" key="4">
    <source>
        <dbReference type="ARBA" id="ARBA00022729"/>
    </source>
</evidence>
<dbReference type="PATRIC" id="fig|1280949.3.peg.1637"/>
<organism evidence="10 11">
    <name type="scientific">Hyphomonas adhaerens MHS-3</name>
    <dbReference type="NCBI Taxonomy" id="1280949"/>
    <lineage>
        <taxon>Bacteria</taxon>
        <taxon>Pseudomonadati</taxon>
        <taxon>Pseudomonadota</taxon>
        <taxon>Alphaproteobacteria</taxon>
        <taxon>Hyphomonadales</taxon>
        <taxon>Hyphomonadaceae</taxon>
        <taxon>Hyphomonas</taxon>
    </lineage>
</organism>
<evidence type="ECO:0000313" key="11">
    <source>
        <dbReference type="Proteomes" id="UP000027446"/>
    </source>
</evidence>
<keyword evidence="2" id="KW-0645">Protease</keyword>
<evidence type="ECO:0000256" key="6">
    <source>
        <dbReference type="ARBA" id="ARBA00022833"/>
    </source>
</evidence>
<proteinExistence type="predicted"/>
<feature type="domain" description="Peptidase M28" evidence="9">
    <location>
        <begin position="318"/>
        <end position="535"/>
    </location>
</feature>
<name>A0A069E6D6_9PROT</name>
<dbReference type="RefSeq" id="WP_084331828.1">
    <property type="nucleotide sequence ID" value="NZ_ARYH01000001.1"/>
</dbReference>
<dbReference type="GO" id="GO:0004177">
    <property type="term" value="F:aminopeptidase activity"/>
    <property type="evidence" value="ECO:0007669"/>
    <property type="project" value="UniProtKB-KW"/>
</dbReference>
<evidence type="ECO:0000313" key="10">
    <source>
        <dbReference type="EMBL" id="KCZ85617.1"/>
    </source>
</evidence>
<evidence type="ECO:0000256" key="1">
    <source>
        <dbReference type="ARBA" id="ARBA00022438"/>
    </source>
</evidence>
<accession>A0A069E6D6</accession>
<evidence type="ECO:0000259" key="9">
    <source>
        <dbReference type="Pfam" id="PF04389"/>
    </source>
</evidence>
<dbReference type="PANTHER" id="PTHR12147:SF56">
    <property type="entry name" value="AMINOPEPTIDASE YDR415C-RELATED"/>
    <property type="match status" value="1"/>
</dbReference>
<keyword evidence="4 8" id="KW-0732">Signal</keyword>
<dbReference type="GO" id="GO:0046872">
    <property type="term" value="F:metal ion binding"/>
    <property type="evidence" value="ECO:0007669"/>
    <property type="project" value="UniProtKB-KW"/>
</dbReference>
<keyword evidence="6" id="KW-0862">Zinc</keyword>
<evidence type="ECO:0000256" key="2">
    <source>
        <dbReference type="ARBA" id="ARBA00022670"/>
    </source>
</evidence>
<dbReference type="GO" id="GO:0008235">
    <property type="term" value="F:metalloexopeptidase activity"/>
    <property type="evidence" value="ECO:0007669"/>
    <property type="project" value="InterPro"/>
</dbReference>
<keyword evidence="11" id="KW-1185">Reference proteome</keyword>
<evidence type="ECO:0000256" key="7">
    <source>
        <dbReference type="SAM" id="MobiDB-lite"/>
    </source>
</evidence>
<feature type="chain" id="PRO_5001663861" evidence="8">
    <location>
        <begin position="24"/>
        <end position="572"/>
    </location>
</feature>
<dbReference type="OrthoDB" id="9778250at2"/>
<keyword evidence="3" id="KW-0479">Metal-binding</keyword>
<dbReference type="Pfam" id="PF04389">
    <property type="entry name" value="Peptidase_M28"/>
    <property type="match status" value="1"/>
</dbReference>
<evidence type="ECO:0000256" key="8">
    <source>
        <dbReference type="SAM" id="SignalP"/>
    </source>
</evidence>
<comment type="caution">
    <text evidence="10">The sequence shown here is derived from an EMBL/GenBank/DDBJ whole genome shotgun (WGS) entry which is preliminary data.</text>
</comment>
<protein>
    <submittedName>
        <fullName evidence="10">Peptidase M28</fullName>
    </submittedName>
</protein>
<dbReference type="Proteomes" id="UP000027446">
    <property type="component" value="Unassembled WGS sequence"/>
</dbReference>
<keyword evidence="5" id="KW-0378">Hydrolase</keyword>
<dbReference type="AlphaFoldDB" id="A0A069E6D6"/>
<dbReference type="STRING" id="1280949.HAD_08030"/>
<feature type="compositionally biased region" description="Basic and acidic residues" evidence="7">
    <location>
        <begin position="556"/>
        <end position="572"/>
    </location>
</feature>
<reference evidence="10 11" key="1">
    <citation type="journal article" date="2014" name="Antonie Van Leeuwenhoek">
        <title>Hyphomonas beringensis sp. nov. and Hyphomonas chukchiensis sp. nov., isolated from surface seawater of the Bering Sea and Chukchi Sea.</title>
        <authorList>
            <person name="Li C."/>
            <person name="Lai Q."/>
            <person name="Li G."/>
            <person name="Dong C."/>
            <person name="Wang J."/>
            <person name="Liao Y."/>
            <person name="Shao Z."/>
        </authorList>
    </citation>
    <scope>NUCLEOTIDE SEQUENCE [LARGE SCALE GENOMIC DNA]</scope>
    <source>
        <strain evidence="10 11">MHS-3</strain>
    </source>
</reference>
<dbReference type="eggNOG" id="COG2234">
    <property type="taxonomic scope" value="Bacteria"/>
</dbReference>
<dbReference type="SUPFAM" id="SSF53187">
    <property type="entry name" value="Zn-dependent exopeptidases"/>
    <property type="match status" value="1"/>
</dbReference>
<keyword evidence="1" id="KW-0031">Aminopeptidase</keyword>
<dbReference type="PROSITE" id="PS51257">
    <property type="entry name" value="PROKAR_LIPOPROTEIN"/>
    <property type="match status" value="1"/>
</dbReference>